<comment type="catalytic activity">
    <reaction evidence="9 10">
        <text>L-arginyl-[protein] + NAD(+) = N(omega)-(ADP-D-ribosyl)-L-arginyl-[protein] + nicotinamide + H(+)</text>
        <dbReference type="Rhea" id="RHEA:19149"/>
        <dbReference type="Rhea" id="RHEA-COMP:10532"/>
        <dbReference type="Rhea" id="RHEA-COMP:15087"/>
        <dbReference type="ChEBI" id="CHEBI:15378"/>
        <dbReference type="ChEBI" id="CHEBI:17154"/>
        <dbReference type="ChEBI" id="CHEBI:29965"/>
        <dbReference type="ChEBI" id="CHEBI:57540"/>
        <dbReference type="ChEBI" id="CHEBI:142554"/>
        <dbReference type="EC" id="2.4.2.31"/>
    </reaction>
</comment>
<gene>
    <name evidence="12" type="ORF">EDS130_LOCUS44065</name>
    <name evidence="13" type="ORF">XAT740_LOCUS55683</name>
</gene>
<keyword evidence="10" id="KW-0521">NADP</keyword>
<evidence type="ECO:0000256" key="6">
    <source>
        <dbReference type="ARBA" id="ARBA00022679"/>
    </source>
</evidence>
<dbReference type="InterPro" id="IPR037197">
    <property type="entry name" value="WWE_dom_sf"/>
</dbReference>
<keyword evidence="5 10" id="KW-0328">Glycosyltransferase</keyword>
<comment type="subcellular location">
    <subcellularLocation>
        <location evidence="1">Secreted</location>
    </subcellularLocation>
</comment>
<comment type="similarity">
    <text evidence="2 10">Belongs to the Arg-specific ADP-ribosyltransferase family.</text>
</comment>
<dbReference type="GO" id="GO:0090729">
    <property type="term" value="F:toxin activity"/>
    <property type="evidence" value="ECO:0007669"/>
    <property type="project" value="UniProtKB-KW"/>
</dbReference>
<comment type="caution">
    <text evidence="13">The sequence shown here is derived from an EMBL/GenBank/DDBJ whole genome shotgun (WGS) entry which is preliminary data.</text>
</comment>
<dbReference type="InterPro" id="IPR004170">
    <property type="entry name" value="WWE_dom"/>
</dbReference>
<keyword evidence="8" id="KW-0843">Virulence</keyword>
<dbReference type="Proteomes" id="UP000663852">
    <property type="component" value="Unassembled WGS sequence"/>
</dbReference>
<keyword evidence="7" id="KW-0548">Nucleotidyltransferase</keyword>
<dbReference type="GO" id="GO:0106274">
    <property type="term" value="F:NAD+-protein-arginine ADP-ribosyltransferase activity"/>
    <property type="evidence" value="ECO:0007669"/>
    <property type="project" value="UniProtKB-EC"/>
</dbReference>
<evidence type="ECO:0000256" key="10">
    <source>
        <dbReference type="RuleBase" id="RU361228"/>
    </source>
</evidence>
<accession>A0A816F4T1</accession>
<dbReference type="PANTHER" id="PTHR10339:SF25">
    <property type="entry name" value="SECRETED EXOENZYME S"/>
    <property type="match status" value="1"/>
</dbReference>
<proteinExistence type="inferred from homology"/>
<evidence type="ECO:0000256" key="1">
    <source>
        <dbReference type="ARBA" id="ARBA00004613"/>
    </source>
</evidence>
<dbReference type="InterPro" id="IPR050999">
    <property type="entry name" value="ADP-ribosyltransferase_ARG"/>
</dbReference>
<keyword evidence="10" id="KW-0520">NAD</keyword>
<dbReference type="PROSITE" id="PS50918">
    <property type="entry name" value="WWE"/>
    <property type="match status" value="1"/>
</dbReference>
<sequence>MTNEPVFWYYKTNVSLWPNIQTSDSSTFEWTKYHDFEIEIIEKAFQKKEPYVILNKYRIDFKHFIQINLNSDMKQCPIKRECGSIQKMSERKHRFVSISGESTVNAVGSYDAANAWCPFLIDWQNSAVGRRASLNLSVCIKACAQGIVDEAALDKIHSNTKVSDMAKKILSCLELSDAREEVLKTCVYLYTHDSFLYQTLNKAVREFDKSKLNTLGPFCYFLHEYSRMDKGFLGTVYRGAKLSLLDIEMYEKAVGQWQTWTAFTSASKNRSVAELYGVNTLFIIHITNFTLGGVRGCDISHLSKFPDEEEVLIPAGSIFCVTSVEQDLSQKYIIHMKL</sequence>
<protein>
    <recommendedName>
        <fullName evidence="10">NAD(P)(+)--arginine ADP-ribosyltransferase</fullName>
        <ecNumber evidence="10">2.4.2.31</ecNumber>
    </recommendedName>
    <alternativeName>
        <fullName evidence="10">Mono(ADP-ribosyl)transferase</fullName>
    </alternativeName>
</protein>
<reference evidence="13" key="1">
    <citation type="submission" date="2021-02" db="EMBL/GenBank/DDBJ databases">
        <authorList>
            <person name="Nowell W R."/>
        </authorList>
    </citation>
    <scope>NUCLEOTIDE SEQUENCE</scope>
</reference>
<dbReference type="Proteomes" id="UP000663828">
    <property type="component" value="Unassembled WGS sequence"/>
</dbReference>
<evidence type="ECO:0000259" key="11">
    <source>
        <dbReference type="PROSITE" id="PS50918"/>
    </source>
</evidence>
<dbReference type="GO" id="GO:0016779">
    <property type="term" value="F:nucleotidyltransferase activity"/>
    <property type="evidence" value="ECO:0007669"/>
    <property type="project" value="UniProtKB-KW"/>
</dbReference>
<name>A0A816F4T1_ADIRI</name>
<dbReference type="PANTHER" id="PTHR10339">
    <property type="entry name" value="ADP-RIBOSYLTRANSFERASE"/>
    <property type="match status" value="1"/>
</dbReference>
<evidence type="ECO:0000313" key="12">
    <source>
        <dbReference type="EMBL" id="CAF1523855.1"/>
    </source>
</evidence>
<dbReference type="EMBL" id="CAJNOJ010000798">
    <property type="protein sequence ID" value="CAF1523855.1"/>
    <property type="molecule type" value="Genomic_DNA"/>
</dbReference>
<dbReference type="EMBL" id="CAJNOR010010542">
    <property type="protein sequence ID" value="CAF1654704.1"/>
    <property type="molecule type" value="Genomic_DNA"/>
</dbReference>
<dbReference type="SUPFAM" id="SSF117839">
    <property type="entry name" value="WWE domain"/>
    <property type="match status" value="1"/>
</dbReference>
<dbReference type="PROSITE" id="PS51996">
    <property type="entry name" value="TR_MART"/>
    <property type="match status" value="1"/>
</dbReference>
<keyword evidence="14" id="KW-1185">Reference proteome</keyword>
<dbReference type="Gene3D" id="3.90.176.10">
    <property type="entry name" value="Toxin ADP-ribosyltransferase, Chain A, domain 1"/>
    <property type="match status" value="1"/>
</dbReference>
<dbReference type="GO" id="GO:0003950">
    <property type="term" value="F:NAD+ poly-ADP-ribosyltransferase activity"/>
    <property type="evidence" value="ECO:0007669"/>
    <property type="project" value="TreeGrafter"/>
</dbReference>
<evidence type="ECO:0000256" key="9">
    <source>
        <dbReference type="ARBA" id="ARBA00047597"/>
    </source>
</evidence>
<dbReference type="AlphaFoldDB" id="A0A816F4T1"/>
<dbReference type="EC" id="2.4.2.31" evidence="10"/>
<organism evidence="13 14">
    <name type="scientific">Adineta ricciae</name>
    <name type="common">Rotifer</name>
    <dbReference type="NCBI Taxonomy" id="249248"/>
    <lineage>
        <taxon>Eukaryota</taxon>
        <taxon>Metazoa</taxon>
        <taxon>Spiralia</taxon>
        <taxon>Gnathifera</taxon>
        <taxon>Rotifera</taxon>
        <taxon>Eurotatoria</taxon>
        <taxon>Bdelloidea</taxon>
        <taxon>Adinetida</taxon>
        <taxon>Adinetidae</taxon>
        <taxon>Adineta</taxon>
    </lineage>
</organism>
<evidence type="ECO:0000256" key="7">
    <source>
        <dbReference type="ARBA" id="ARBA00022695"/>
    </source>
</evidence>
<dbReference type="Gene3D" id="3.30.720.50">
    <property type="match status" value="1"/>
</dbReference>
<dbReference type="InterPro" id="IPR000768">
    <property type="entry name" value="ART"/>
</dbReference>
<dbReference type="Pfam" id="PF01129">
    <property type="entry name" value="ART"/>
    <property type="match status" value="1"/>
</dbReference>
<evidence type="ECO:0000256" key="5">
    <source>
        <dbReference type="ARBA" id="ARBA00022676"/>
    </source>
</evidence>
<evidence type="ECO:0000256" key="8">
    <source>
        <dbReference type="ARBA" id="ARBA00023026"/>
    </source>
</evidence>
<feature type="domain" description="WWE" evidence="11">
    <location>
        <begin position="1"/>
        <end position="80"/>
    </location>
</feature>
<keyword evidence="4" id="KW-0800">Toxin</keyword>
<evidence type="ECO:0000256" key="4">
    <source>
        <dbReference type="ARBA" id="ARBA00022656"/>
    </source>
</evidence>
<dbReference type="SUPFAM" id="SSF56399">
    <property type="entry name" value="ADP-ribosylation"/>
    <property type="match status" value="1"/>
</dbReference>
<dbReference type="OrthoDB" id="423533at2759"/>
<keyword evidence="3" id="KW-0964">Secreted</keyword>
<evidence type="ECO:0000256" key="2">
    <source>
        <dbReference type="ARBA" id="ARBA00009558"/>
    </source>
</evidence>
<evidence type="ECO:0000313" key="14">
    <source>
        <dbReference type="Proteomes" id="UP000663828"/>
    </source>
</evidence>
<dbReference type="Pfam" id="PF02825">
    <property type="entry name" value="WWE"/>
    <property type="match status" value="1"/>
</dbReference>
<evidence type="ECO:0000313" key="13">
    <source>
        <dbReference type="EMBL" id="CAF1654704.1"/>
    </source>
</evidence>
<evidence type="ECO:0000256" key="3">
    <source>
        <dbReference type="ARBA" id="ARBA00022525"/>
    </source>
</evidence>
<keyword evidence="6 10" id="KW-0808">Transferase</keyword>
<dbReference type="GO" id="GO:0005576">
    <property type="term" value="C:extracellular region"/>
    <property type="evidence" value="ECO:0007669"/>
    <property type="project" value="UniProtKB-SubCell"/>
</dbReference>